<evidence type="ECO:0000313" key="3">
    <source>
        <dbReference type="Proteomes" id="UP001141183"/>
    </source>
</evidence>
<gene>
    <name evidence="2" type="ORF">NE398_01225</name>
</gene>
<name>A0A9X4B157_9CLOT</name>
<dbReference type="Gene3D" id="3.40.50.10490">
    <property type="entry name" value="Glucose-6-phosphate isomerase like protein, domain 1"/>
    <property type="match status" value="1"/>
</dbReference>
<organism evidence="2 3">
    <name type="scientific">Clostridium tertium</name>
    <dbReference type="NCBI Taxonomy" id="1559"/>
    <lineage>
        <taxon>Bacteria</taxon>
        <taxon>Bacillati</taxon>
        <taxon>Bacillota</taxon>
        <taxon>Clostridia</taxon>
        <taxon>Eubacteriales</taxon>
        <taxon>Clostridiaceae</taxon>
        <taxon>Clostridium</taxon>
    </lineage>
</organism>
<dbReference type="Pfam" id="PF01380">
    <property type="entry name" value="SIS"/>
    <property type="match status" value="1"/>
</dbReference>
<dbReference type="PANTHER" id="PTHR30514">
    <property type="entry name" value="GLUCOKINASE"/>
    <property type="match status" value="1"/>
</dbReference>
<dbReference type="InterPro" id="IPR046348">
    <property type="entry name" value="SIS_dom_sf"/>
</dbReference>
<accession>A0A9X4B157</accession>
<dbReference type="EMBL" id="JAMRYU010000001">
    <property type="protein sequence ID" value="MDC4238793.1"/>
    <property type="molecule type" value="Genomic_DNA"/>
</dbReference>
<dbReference type="AlphaFoldDB" id="A0A9X4B157"/>
<reference evidence="2" key="1">
    <citation type="submission" date="2022-05" db="EMBL/GenBank/DDBJ databases">
        <title>Draft genome sequence of Clostridium tertium strain CP3 isolated from Peru.</title>
        <authorList>
            <person name="Hurtado R."/>
            <person name="Lima L."/>
            <person name="Sousa T."/>
            <person name="Jaiswal A.K."/>
            <person name="Tiwari S."/>
            <person name="Maturrano L."/>
            <person name="Brenig B."/>
            <person name="Azevedo V."/>
        </authorList>
    </citation>
    <scope>NUCLEOTIDE SEQUENCE</scope>
    <source>
        <strain evidence="2">CP3</strain>
    </source>
</reference>
<proteinExistence type="predicted"/>
<dbReference type="Proteomes" id="UP001141183">
    <property type="component" value="Unassembled WGS sequence"/>
</dbReference>
<dbReference type="InterPro" id="IPR047640">
    <property type="entry name" value="RpiR-like"/>
</dbReference>
<dbReference type="InterPro" id="IPR035472">
    <property type="entry name" value="RpiR-like_SIS"/>
</dbReference>
<dbReference type="GO" id="GO:0003700">
    <property type="term" value="F:DNA-binding transcription factor activity"/>
    <property type="evidence" value="ECO:0007669"/>
    <property type="project" value="InterPro"/>
</dbReference>
<dbReference type="GO" id="GO:0003677">
    <property type="term" value="F:DNA binding"/>
    <property type="evidence" value="ECO:0007669"/>
    <property type="project" value="InterPro"/>
</dbReference>
<dbReference type="PANTHER" id="PTHR30514:SF1">
    <property type="entry name" value="HTH-TYPE TRANSCRIPTIONAL REGULATOR HEXR-RELATED"/>
    <property type="match status" value="1"/>
</dbReference>
<evidence type="ECO:0000259" key="1">
    <source>
        <dbReference type="PROSITE" id="PS51464"/>
    </source>
</evidence>
<sequence>MVFGSGYAQARVASEFKRIFLPTEKIIFNMHGYDMVDAVGKLAKEDDFVVIISLSGESKGVIKLAETLRLNGVKTLSITRMMNNSLAALCSENLYINSIQLPKEYILDYEISTPYFILIELLFLKYQKYLAQL</sequence>
<evidence type="ECO:0000313" key="2">
    <source>
        <dbReference type="EMBL" id="MDC4238793.1"/>
    </source>
</evidence>
<dbReference type="GO" id="GO:0097367">
    <property type="term" value="F:carbohydrate derivative binding"/>
    <property type="evidence" value="ECO:0007669"/>
    <property type="project" value="InterPro"/>
</dbReference>
<dbReference type="CDD" id="cd05013">
    <property type="entry name" value="SIS_RpiR"/>
    <property type="match status" value="1"/>
</dbReference>
<protein>
    <submittedName>
        <fullName evidence="2">SIS domain-containing protein</fullName>
    </submittedName>
</protein>
<dbReference type="GO" id="GO:1901135">
    <property type="term" value="P:carbohydrate derivative metabolic process"/>
    <property type="evidence" value="ECO:0007669"/>
    <property type="project" value="InterPro"/>
</dbReference>
<dbReference type="InterPro" id="IPR001347">
    <property type="entry name" value="SIS_dom"/>
</dbReference>
<keyword evidence="3" id="KW-1185">Reference proteome</keyword>
<dbReference type="SUPFAM" id="SSF53697">
    <property type="entry name" value="SIS domain"/>
    <property type="match status" value="1"/>
</dbReference>
<comment type="caution">
    <text evidence="2">The sequence shown here is derived from an EMBL/GenBank/DDBJ whole genome shotgun (WGS) entry which is preliminary data.</text>
</comment>
<dbReference type="PROSITE" id="PS51464">
    <property type="entry name" value="SIS"/>
    <property type="match status" value="1"/>
</dbReference>
<feature type="domain" description="SIS" evidence="1">
    <location>
        <begin position="1"/>
        <end position="133"/>
    </location>
</feature>